<reference evidence="2 3" key="1">
    <citation type="submission" date="2010-03" db="EMBL/GenBank/DDBJ databases">
        <title>The Genome Sequence of Fusobacterium sp. 1_1_41FAA.</title>
        <authorList>
            <consortium name="The Broad Institute Genome Sequencing Platform"/>
            <person name="Ward D."/>
            <person name="Earl A."/>
            <person name="Feldgarden M."/>
            <person name="Gevers D."/>
            <person name="Young S.K."/>
            <person name="Zeng Q."/>
            <person name="Koehrsen M."/>
            <person name="Alvarado L."/>
            <person name="Berlin A."/>
            <person name="Borenstein D."/>
            <person name="Chapman S."/>
            <person name="Chen Z."/>
            <person name="Engels R."/>
            <person name="Freedman E."/>
            <person name="Gellesch M."/>
            <person name="Goldberg J."/>
            <person name="Griggs A."/>
            <person name="Gujja S."/>
            <person name="Heilman E."/>
            <person name="Heiman D."/>
            <person name="Hepburn T."/>
            <person name="Howarth C."/>
            <person name="Jen D."/>
            <person name="Larson L."/>
            <person name="Mehta T."/>
            <person name="Park D."/>
            <person name="Pearson M."/>
            <person name="Richards J."/>
            <person name="Roberts A."/>
            <person name="Saif S."/>
            <person name="Shea T."/>
            <person name="Shenoy N."/>
            <person name="Sisk P."/>
            <person name="Stolte C."/>
            <person name="Sykes S."/>
            <person name="Walk T."/>
            <person name="White J."/>
            <person name="Yandava C."/>
            <person name="Strauss J.C."/>
            <person name="Ambrose C.E."/>
            <person name="Allen-Vercoe E."/>
            <person name="Haas B."/>
            <person name="Henn M.R."/>
            <person name="Nusbaum C."/>
            <person name="Birren B."/>
        </authorList>
    </citation>
    <scope>NUCLEOTIDE SEQUENCE [LARGE SCALE GENOMIC DNA]</scope>
    <source>
        <strain evidence="2 3">1_1_41FAA</strain>
    </source>
</reference>
<organism evidence="2 3">
    <name type="scientific">Fusobacterium periodonticum 1_1_41FAA</name>
    <dbReference type="NCBI Taxonomy" id="469621"/>
    <lineage>
        <taxon>Bacteria</taxon>
        <taxon>Fusobacteriati</taxon>
        <taxon>Fusobacteriota</taxon>
        <taxon>Fusobacteriia</taxon>
        <taxon>Fusobacteriales</taxon>
        <taxon>Fusobacteriaceae</taxon>
        <taxon>Fusobacterium</taxon>
    </lineage>
</organism>
<proteinExistence type="predicted"/>
<dbReference type="AlphaFoldDB" id="D6LJH7"/>
<keyword evidence="1" id="KW-1133">Transmembrane helix</keyword>
<name>D6LJH7_9FUSO</name>
<protein>
    <submittedName>
        <fullName evidence="2">Uncharacterized protein</fullName>
    </submittedName>
</protein>
<keyword evidence="1" id="KW-0812">Transmembrane</keyword>
<evidence type="ECO:0000313" key="2">
    <source>
        <dbReference type="EMBL" id="EFG27602.2"/>
    </source>
</evidence>
<keyword evidence="1" id="KW-0472">Membrane</keyword>
<dbReference type="Proteomes" id="UP000003964">
    <property type="component" value="Unassembled WGS sequence"/>
</dbReference>
<sequence>MYLVLFIIGVVLNISLVIREKNIDIKEIILGIIIFSTVPLIITFGIIYLILLNFIYE</sequence>
<dbReference type="EMBL" id="GG770385">
    <property type="protein sequence ID" value="EFG27602.2"/>
    <property type="molecule type" value="Genomic_DNA"/>
</dbReference>
<evidence type="ECO:0000256" key="1">
    <source>
        <dbReference type="SAM" id="Phobius"/>
    </source>
</evidence>
<feature type="transmembrane region" description="Helical" evidence="1">
    <location>
        <begin position="29"/>
        <end position="56"/>
    </location>
</feature>
<gene>
    <name evidence="2" type="ORF">HMPREF0400_02009</name>
</gene>
<evidence type="ECO:0000313" key="3">
    <source>
        <dbReference type="Proteomes" id="UP000003964"/>
    </source>
</evidence>
<accession>D6LJH7</accession>